<dbReference type="PANTHER" id="PTHR43394">
    <property type="entry name" value="ATP-DEPENDENT PERMEASE MDL1, MITOCHONDRIAL"/>
    <property type="match status" value="1"/>
</dbReference>
<dbReference type="InterPro" id="IPR036640">
    <property type="entry name" value="ABC1_TM_sf"/>
</dbReference>
<dbReference type="GO" id="GO:0005524">
    <property type="term" value="F:ATP binding"/>
    <property type="evidence" value="ECO:0007669"/>
    <property type="project" value="UniProtKB-KW"/>
</dbReference>
<dbReference type="InterPro" id="IPR011527">
    <property type="entry name" value="ABC1_TM_dom"/>
</dbReference>
<gene>
    <name evidence="15" type="ORF">KSX_81090</name>
</gene>
<name>A0A8J3MXG1_9CHLR</name>
<dbReference type="PROSITE" id="PS50990">
    <property type="entry name" value="PEPTIDASE_C39"/>
    <property type="match status" value="1"/>
</dbReference>
<dbReference type="InterPro" id="IPR027417">
    <property type="entry name" value="P-loop_NTPase"/>
</dbReference>
<dbReference type="GO" id="GO:0016887">
    <property type="term" value="F:ATP hydrolysis activity"/>
    <property type="evidence" value="ECO:0007669"/>
    <property type="project" value="InterPro"/>
</dbReference>
<dbReference type="InterPro" id="IPR017871">
    <property type="entry name" value="ABC_transporter-like_CS"/>
</dbReference>
<comment type="caution">
    <text evidence="15">The sequence shown here is derived from an EMBL/GenBank/DDBJ whole genome shotgun (WGS) entry which is preliminary data.</text>
</comment>
<feature type="domain" description="Peptidase C39" evidence="14">
    <location>
        <begin position="14"/>
        <end position="133"/>
    </location>
</feature>
<dbReference type="EMBL" id="BNJF01000006">
    <property type="protein sequence ID" value="GHO49946.1"/>
    <property type="molecule type" value="Genomic_DNA"/>
</dbReference>
<evidence type="ECO:0000256" key="5">
    <source>
        <dbReference type="ARBA" id="ARBA00022741"/>
    </source>
</evidence>
<feature type="transmembrane region" description="Helical" evidence="11">
    <location>
        <begin position="198"/>
        <end position="218"/>
    </location>
</feature>
<feature type="domain" description="ABC transmembrane type-1" evidence="13">
    <location>
        <begin position="168"/>
        <end position="447"/>
    </location>
</feature>
<feature type="transmembrane region" description="Helical" evidence="11">
    <location>
        <begin position="276"/>
        <end position="297"/>
    </location>
</feature>
<evidence type="ECO:0000256" key="7">
    <source>
        <dbReference type="ARBA" id="ARBA00022807"/>
    </source>
</evidence>
<dbReference type="Gene3D" id="3.90.70.10">
    <property type="entry name" value="Cysteine proteinases"/>
    <property type="match status" value="1"/>
</dbReference>
<comment type="subcellular location">
    <subcellularLocation>
        <location evidence="1">Cell membrane</location>
        <topology evidence="1">Multi-pass membrane protein</topology>
    </subcellularLocation>
</comment>
<keyword evidence="8" id="KW-0067">ATP-binding</keyword>
<keyword evidence="5" id="KW-0547">Nucleotide-binding</keyword>
<evidence type="ECO:0000256" key="8">
    <source>
        <dbReference type="ARBA" id="ARBA00022840"/>
    </source>
</evidence>
<feature type="transmembrane region" description="Helical" evidence="11">
    <location>
        <begin position="165"/>
        <end position="186"/>
    </location>
</feature>
<keyword evidence="9 11" id="KW-1133">Transmembrane helix</keyword>
<dbReference type="PROSITE" id="PS50929">
    <property type="entry name" value="ABC_TM1F"/>
    <property type="match status" value="1"/>
</dbReference>
<feature type="domain" description="ABC transporter" evidence="12">
    <location>
        <begin position="480"/>
        <end position="713"/>
    </location>
</feature>
<dbReference type="GO" id="GO:0008234">
    <property type="term" value="F:cysteine-type peptidase activity"/>
    <property type="evidence" value="ECO:0007669"/>
    <property type="project" value="UniProtKB-KW"/>
</dbReference>
<dbReference type="CDD" id="cd18779">
    <property type="entry name" value="ABC_6TM_T1SS_like"/>
    <property type="match status" value="1"/>
</dbReference>
<dbReference type="Pfam" id="PF00664">
    <property type="entry name" value="ABC_membrane"/>
    <property type="match status" value="1"/>
</dbReference>
<dbReference type="Gene3D" id="3.40.50.300">
    <property type="entry name" value="P-loop containing nucleotide triphosphate hydrolases"/>
    <property type="match status" value="1"/>
</dbReference>
<evidence type="ECO:0000259" key="12">
    <source>
        <dbReference type="PROSITE" id="PS50893"/>
    </source>
</evidence>
<evidence type="ECO:0000313" key="16">
    <source>
        <dbReference type="Proteomes" id="UP000612362"/>
    </source>
</evidence>
<dbReference type="GO" id="GO:0015421">
    <property type="term" value="F:ABC-type oligopeptide transporter activity"/>
    <property type="evidence" value="ECO:0007669"/>
    <property type="project" value="TreeGrafter"/>
</dbReference>
<dbReference type="RefSeq" id="WP_220199011.1">
    <property type="nucleotide sequence ID" value="NZ_BNJF01000006.1"/>
</dbReference>
<dbReference type="Pfam" id="PF00005">
    <property type="entry name" value="ABC_tran"/>
    <property type="match status" value="1"/>
</dbReference>
<keyword evidence="3" id="KW-1003">Cell membrane</keyword>
<sequence>MWPLRRRRVPQVLQMNSVECGVACLAMILGYYGQLVSVSQIRERCAIGRDGLSALSIVKAARNYGLRVRAVSLELKDMPFAQLPAIVHWEFNHFLVLEHWTKTQITVIDPAFGRRHLSQTEFTRGFTGVVLLFEPGTQFRTHHASAQIDIRSYIKRYLVCAPGTLVQILATSLLLQLFGLSVPVLTKIAVDQLIPFHMVNVIGLVALGMLLLVLAQWFTVFLRSLLLVYLQTRVDAQMMLSFVEHLLSLPLRFFHLRSSGDILVRLGSHSIIRETLSTQFVSSLLDGLLILVYLALLFWQAPLFGGLVLILGLVQISLLWSTHRVQQRMAGRELLAQGKAQGYITEVLYGIATVKSAGAETSALERWSNLFFEHLNLSARRRIMAAFVESSLFTIRMLAPLMLLGIGIAQVLAGSMEIGTMLALNALGVAVLTPLSSLVSTGQQLQTVFAHLERITDVMEADSEQEVARMGKPPRLRGEIALHNVSFRYDQQSPLVLKHITVVIQPGQKVAIVGRTGSGKSTLGRLLLGLYIPSQGQITYDGLPLQDLNYREVRRQFGIVIQEASIFSGTIRQNIAFHDPTLDLENIRRSALLAAIHADITNMPMGYDTFVSEGGSMLSGGQRQRLALARALAHCPSILLLDEATSQLDVLTEREVEHNLHTLACTQVIIAHRLSTIQRADLILVLDQGTIVERGTHTELLAQDGYYARLVESQLVR</sequence>
<dbReference type="Pfam" id="PF03412">
    <property type="entry name" value="Peptidase_C39"/>
    <property type="match status" value="1"/>
</dbReference>
<dbReference type="PROSITE" id="PS50893">
    <property type="entry name" value="ABC_TRANSPORTER_2"/>
    <property type="match status" value="1"/>
</dbReference>
<keyword evidence="4 11" id="KW-0812">Transmembrane</keyword>
<evidence type="ECO:0000259" key="13">
    <source>
        <dbReference type="PROSITE" id="PS50929"/>
    </source>
</evidence>
<evidence type="ECO:0000256" key="10">
    <source>
        <dbReference type="ARBA" id="ARBA00023136"/>
    </source>
</evidence>
<evidence type="ECO:0000256" key="4">
    <source>
        <dbReference type="ARBA" id="ARBA00022692"/>
    </source>
</evidence>
<reference evidence="15" key="1">
    <citation type="submission" date="2020-10" db="EMBL/GenBank/DDBJ databases">
        <title>Taxonomic study of unclassified bacteria belonging to the class Ktedonobacteria.</title>
        <authorList>
            <person name="Yabe S."/>
            <person name="Wang C.M."/>
            <person name="Zheng Y."/>
            <person name="Sakai Y."/>
            <person name="Cavaletti L."/>
            <person name="Monciardini P."/>
            <person name="Donadio S."/>
        </authorList>
    </citation>
    <scope>NUCLEOTIDE SEQUENCE</scope>
    <source>
        <strain evidence="15">SOSP1-1</strain>
    </source>
</reference>
<evidence type="ECO:0000259" key="14">
    <source>
        <dbReference type="PROSITE" id="PS50990"/>
    </source>
</evidence>
<protein>
    <submittedName>
        <fullName evidence="15">NHLP family bacteriocin export ABC transporter peptidase/permease/ATPase</fullName>
    </submittedName>
</protein>
<dbReference type="FunFam" id="3.40.50.300:FF:000299">
    <property type="entry name" value="ABC transporter ATP-binding protein/permease"/>
    <property type="match status" value="1"/>
</dbReference>
<dbReference type="InterPro" id="IPR003593">
    <property type="entry name" value="AAA+_ATPase"/>
</dbReference>
<keyword evidence="6" id="KW-0378">Hydrolase</keyword>
<feature type="transmembrane region" description="Helical" evidence="11">
    <location>
        <begin position="390"/>
        <end position="412"/>
    </location>
</feature>
<dbReference type="PROSITE" id="PS00211">
    <property type="entry name" value="ABC_TRANSPORTER_1"/>
    <property type="match status" value="1"/>
</dbReference>
<dbReference type="Proteomes" id="UP000612362">
    <property type="component" value="Unassembled WGS sequence"/>
</dbReference>
<dbReference type="GO" id="GO:0006508">
    <property type="term" value="P:proteolysis"/>
    <property type="evidence" value="ECO:0007669"/>
    <property type="project" value="InterPro"/>
</dbReference>
<dbReference type="InterPro" id="IPR003439">
    <property type="entry name" value="ABC_transporter-like_ATP-bd"/>
</dbReference>
<evidence type="ECO:0000313" key="15">
    <source>
        <dbReference type="EMBL" id="GHO49946.1"/>
    </source>
</evidence>
<dbReference type="GO" id="GO:0005886">
    <property type="term" value="C:plasma membrane"/>
    <property type="evidence" value="ECO:0007669"/>
    <property type="project" value="UniProtKB-SubCell"/>
</dbReference>
<evidence type="ECO:0000256" key="6">
    <source>
        <dbReference type="ARBA" id="ARBA00022801"/>
    </source>
</evidence>
<dbReference type="AlphaFoldDB" id="A0A8J3MXG1"/>
<dbReference type="InterPro" id="IPR039421">
    <property type="entry name" value="Type_1_exporter"/>
</dbReference>
<dbReference type="SUPFAM" id="SSF90123">
    <property type="entry name" value="ABC transporter transmembrane region"/>
    <property type="match status" value="1"/>
</dbReference>
<dbReference type="Gene3D" id="1.20.1560.10">
    <property type="entry name" value="ABC transporter type 1, transmembrane domain"/>
    <property type="match status" value="1"/>
</dbReference>
<keyword evidence="7" id="KW-0788">Thiol protease</keyword>
<proteinExistence type="predicted"/>
<feature type="transmembrane region" description="Helical" evidence="11">
    <location>
        <begin position="303"/>
        <end position="322"/>
    </location>
</feature>
<evidence type="ECO:0000256" key="3">
    <source>
        <dbReference type="ARBA" id="ARBA00022475"/>
    </source>
</evidence>
<keyword evidence="7" id="KW-0645">Protease</keyword>
<evidence type="ECO:0000256" key="9">
    <source>
        <dbReference type="ARBA" id="ARBA00022989"/>
    </source>
</evidence>
<accession>A0A8J3MXG1</accession>
<keyword evidence="10 11" id="KW-0472">Membrane</keyword>
<dbReference type="SMART" id="SM00382">
    <property type="entry name" value="AAA"/>
    <property type="match status" value="1"/>
</dbReference>
<dbReference type="InterPro" id="IPR005074">
    <property type="entry name" value="Peptidase_C39"/>
</dbReference>
<dbReference type="PANTHER" id="PTHR43394:SF1">
    <property type="entry name" value="ATP-BINDING CASSETTE SUB-FAMILY B MEMBER 10, MITOCHONDRIAL"/>
    <property type="match status" value="1"/>
</dbReference>
<dbReference type="SUPFAM" id="SSF52540">
    <property type="entry name" value="P-loop containing nucleoside triphosphate hydrolases"/>
    <property type="match status" value="1"/>
</dbReference>
<keyword evidence="2" id="KW-0813">Transport</keyword>
<evidence type="ECO:0000256" key="2">
    <source>
        <dbReference type="ARBA" id="ARBA00022448"/>
    </source>
</evidence>
<evidence type="ECO:0000256" key="1">
    <source>
        <dbReference type="ARBA" id="ARBA00004651"/>
    </source>
</evidence>
<evidence type="ECO:0000256" key="11">
    <source>
        <dbReference type="SAM" id="Phobius"/>
    </source>
</evidence>
<keyword evidence="16" id="KW-1185">Reference proteome</keyword>
<organism evidence="15 16">
    <name type="scientific">Ktedonospora formicarum</name>
    <dbReference type="NCBI Taxonomy" id="2778364"/>
    <lineage>
        <taxon>Bacteria</taxon>
        <taxon>Bacillati</taxon>
        <taxon>Chloroflexota</taxon>
        <taxon>Ktedonobacteria</taxon>
        <taxon>Ktedonobacterales</taxon>
        <taxon>Ktedonobacteraceae</taxon>
        <taxon>Ktedonospora</taxon>
    </lineage>
</organism>